<dbReference type="GO" id="GO:0008270">
    <property type="term" value="F:zinc ion binding"/>
    <property type="evidence" value="ECO:0007669"/>
    <property type="project" value="InterPro"/>
</dbReference>
<comment type="caution">
    <text evidence="3">The sequence shown here is derived from an EMBL/GenBank/DDBJ whole genome shotgun (WGS) entry which is preliminary data.</text>
</comment>
<keyword evidence="4" id="KW-1185">Reference proteome</keyword>
<accession>A0AAD7FFQ7</accession>
<evidence type="ECO:0000256" key="1">
    <source>
        <dbReference type="SAM" id="MobiDB-lite"/>
    </source>
</evidence>
<evidence type="ECO:0000313" key="4">
    <source>
        <dbReference type="Proteomes" id="UP001221142"/>
    </source>
</evidence>
<evidence type="ECO:0000313" key="3">
    <source>
        <dbReference type="EMBL" id="KAJ7616003.1"/>
    </source>
</evidence>
<dbReference type="GO" id="GO:0000981">
    <property type="term" value="F:DNA-binding transcription factor activity, RNA polymerase II-specific"/>
    <property type="evidence" value="ECO:0007669"/>
    <property type="project" value="InterPro"/>
</dbReference>
<dbReference type="Proteomes" id="UP001221142">
    <property type="component" value="Unassembled WGS sequence"/>
</dbReference>
<dbReference type="PROSITE" id="PS50048">
    <property type="entry name" value="ZN2_CY6_FUNGAL_2"/>
    <property type="match status" value="1"/>
</dbReference>
<dbReference type="PROSITE" id="PS00463">
    <property type="entry name" value="ZN2_CY6_FUNGAL_1"/>
    <property type="match status" value="1"/>
</dbReference>
<feature type="region of interest" description="Disordered" evidence="1">
    <location>
        <begin position="67"/>
        <end position="104"/>
    </location>
</feature>
<feature type="region of interest" description="Disordered" evidence="1">
    <location>
        <begin position="117"/>
        <end position="139"/>
    </location>
</feature>
<dbReference type="Pfam" id="PF00172">
    <property type="entry name" value="Zn_clus"/>
    <property type="match status" value="1"/>
</dbReference>
<feature type="compositionally biased region" description="Basic and acidic residues" evidence="1">
    <location>
        <begin position="67"/>
        <end position="80"/>
    </location>
</feature>
<feature type="compositionally biased region" description="Polar residues" evidence="1">
    <location>
        <begin position="89"/>
        <end position="102"/>
    </location>
</feature>
<reference evidence="3" key="1">
    <citation type="submission" date="2023-03" db="EMBL/GenBank/DDBJ databases">
        <title>Massive genome expansion in bonnet fungi (Mycena s.s.) driven by repeated elements and novel gene families across ecological guilds.</title>
        <authorList>
            <consortium name="Lawrence Berkeley National Laboratory"/>
            <person name="Harder C.B."/>
            <person name="Miyauchi S."/>
            <person name="Viragh M."/>
            <person name="Kuo A."/>
            <person name="Thoen E."/>
            <person name="Andreopoulos B."/>
            <person name="Lu D."/>
            <person name="Skrede I."/>
            <person name="Drula E."/>
            <person name="Henrissat B."/>
            <person name="Morin E."/>
            <person name="Kohler A."/>
            <person name="Barry K."/>
            <person name="LaButti K."/>
            <person name="Morin E."/>
            <person name="Salamov A."/>
            <person name="Lipzen A."/>
            <person name="Mereny Z."/>
            <person name="Hegedus B."/>
            <person name="Baldrian P."/>
            <person name="Stursova M."/>
            <person name="Weitz H."/>
            <person name="Taylor A."/>
            <person name="Grigoriev I.V."/>
            <person name="Nagy L.G."/>
            <person name="Martin F."/>
            <person name="Kauserud H."/>
        </authorList>
    </citation>
    <scope>NUCLEOTIDE SEQUENCE</scope>
    <source>
        <strain evidence="3">9284</strain>
    </source>
</reference>
<dbReference type="SUPFAM" id="SSF57701">
    <property type="entry name" value="Zn2/Cys6 DNA-binding domain"/>
    <property type="match status" value="1"/>
</dbReference>
<feature type="domain" description="Zn(2)-C6 fungal-type" evidence="2">
    <location>
        <begin position="27"/>
        <end position="62"/>
    </location>
</feature>
<proteinExistence type="predicted"/>
<dbReference type="CDD" id="cd00067">
    <property type="entry name" value="GAL4"/>
    <property type="match status" value="1"/>
</dbReference>
<dbReference type="InterPro" id="IPR001138">
    <property type="entry name" value="Zn2Cys6_DnaBD"/>
</dbReference>
<sequence>MSHPHARSSKPKPPRVPASHGHRGYIACTNCRRRKVRCTITPGSPPESPCQQCTKRKLRCQYLTVTREQDAEPPREERAQYSRPWGGLDSNSLPVEGSSSSQHLHHGALDQTFVPLTHPYAPHQDQHQFQGSSHRYEEQQTATGFNDNMPVNRADHSRRPSTFISRPAAAPLPHAPNYVPGVGSTQPHYYAQNHNHNLVFNTVVCAEGYVPG</sequence>
<dbReference type="AlphaFoldDB" id="A0AAD7FFQ7"/>
<feature type="compositionally biased region" description="Basic residues" evidence="1">
    <location>
        <begin position="1"/>
        <end position="13"/>
    </location>
</feature>
<protein>
    <recommendedName>
        <fullName evidence="2">Zn(2)-C6 fungal-type domain-containing protein</fullName>
    </recommendedName>
</protein>
<name>A0AAD7FFQ7_9AGAR</name>
<feature type="compositionally biased region" description="Polar residues" evidence="1">
    <location>
        <begin position="127"/>
        <end position="139"/>
    </location>
</feature>
<dbReference type="SMART" id="SM00066">
    <property type="entry name" value="GAL4"/>
    <property type="match status" value="1"/>
</dbReference>
<dbReference type="Gene3D" id="4.10.240.10">
    <property type="entry name" value="Zn(2)-C6 fungal-type DNA-binding domain"/>
    <property type="match status" value="1"/>
</dbReference>
<evidence type="ECO:0000259" key="2">
    <source>
        <dbReference type="PROSITE" id="PS50048"/>
    </source>
</evidence>
<gene>
    <name evidence="3" type="ORF">FB45DRAFT_1106936</name>
</gene>
<organism evidence="3 4">
    <name type="scientific">Roridomyces roridus</name>
    <dbReference type="NCBI Taxonomy" id="1738132"/>
    <lineage>
        <taxon>Eukaryota</taxon>
        <taxon>Fungi</taxon>
        <taxon>Dikarya</taxon>
        <taxon>Basidiomycota</taxon>
        <taxon>Agaricomycotina</taxon>
        <taxon>Agaricomycetes</taxon>
        <taxon>Agaricomycetidae</taxon>
        <taxon>Agaricales</taxon>
        <taxon>Marasmiineae</taxon>
        <taxon>Mycenaceae</taxon>
        <taxon>Roridomyces</taxon>
    </lineage>
</organism>
<dbReference type="InterPro" id="IPR036864">
    <property type="entry name" value="Zn2-C6_fun-type_DNA-bd_sf"/>
</dbReference>
<dbReference type="EMBL" id="JARKIF010000023">
    <property type="protein sequence ID" value="KAJ7616003.1"/>
    <property type="molecule type" value="Genomic_DNA"/>
</dbReference>
<feature type="region of interest" description="Disordered" evidence="1">
    <location>
        <begin position="1"/>
        <end position="24"/>
    </location>
</feature>